<dbReference type="Proteomes" id="UP000236161">
    <property type="component" value="Unassembled WGS sequence"/>
</dbReference>
<dbReference type="InterPro" id="IPR010402">
    <property type="entry name" value="CCT_domain"/>
</dbReference>
<dbReference type="STRING" id="1088818.A0A2I0A8Q0"/>
<gene>
    <name evidence="6" type="ORF">AXF42_Ash008143</name>
</gene>
<comment type="subcellular location">
    <subcellularLocation>
        <location evidence="1 3">Nucleus</location>
    </subcellularLocation>
</comment>
<dbReference type="PROSITE" id="PS51017">
    <property type="entry name" value="CCT"/>
    <property type="match status" value="1"/>
</dbReference>
<evidence type="ECO:0000256" key="1">
    <source>
        <dbReference type="ARBA" id="ARBA00004123"/>
    </source>
</evidence>
<evidence type="ECO:0000313" key="7">
    <source>
        <dbReference type="Proteomes" id="UP000236161"/>
    </source>
</evidence>
<dbReference type="GO" id="GO:0004526">
    <property type="term" value="F:ribonuclease P activity"/>
    <property type="evidence" value="ECO:0007669"/>
    <property type="project" value="UniProtKB-EC"/>
</dbReference>
<keyword evidence="7" id="KW-1185">Reference proteome</keyword>
<dbReference type="GO" id="GO:0003700">
    <property type="term" value="F:DNA-binding transcription factor activity"/>
    <property type="evidence" value="ECO:0007669"/>
    <property type="project" value="TreeGrafter"/>
</dbReference>
<dbReference type="PANTHER" id="PTHR31319:SF114">
    <property type="entry name" value="OS12G0262400 PROTEIN"/>
    <property type="match status" value="1"/>
</dbReference>
<organism evidence="6 7">
    <name type="scientific">Apostasia shenzhenica</name>
    <dbReference type="NCBI Taxonomy" id="1088818"/>
    <lineage>
        <taxon>Eukaryota</taxon>
        <taxon>Viridiplantae</taxon>
        <taxon>Streptophyta</taxon>
        <taxon>Embryophyta</taxon>
        <taxon>Tracheophyta</taxon>
        <taxon>Spermatophyta</taxon>
        <taxon>Magnoliopsida</taxon>
        <taxon>Liliopsida</taxon>
        <taxon>Asparagales</taxon>
        <taxon>Orchidaceae</taxon>
        <taxon>Apostasioideae</taxon>
        <taxon>Apostasia</taxon>
    </lineage>
</organism>
<reference evidence="6 7" key="1">
    <citation type="journal article" date="2017" name="Nature">
        <title>The Apostasia genome and the evolution of orchids.</title>
        <authorList>
            <person name="Zhang G.Q."/>
            <person name="Liu K.W."/>
            <person name="Li Z."/>
            <person name="Lohaus R."/>
            <person name="Hsiao Y.Y."/>
            <person name="Niu S.C."/>
            <person name="Wang J.Y."/>
            <person name="Lin Y.C."/>
            <person name="Xu Q."/>
            <person name="Chen L.J."/>
            <person name="Yoshida K."/>
            <person name="Fujiwara S."/>
            <person name="Wang Z.W."/>
            <person name="Zhang Y.Q."/>
            <person name="Mitsuda N."/>
            <person name="Wang M."/>
            <person name="Liu G.H."/>
            <person name="Pecoraro L."/>
            <person name="Huang H.X."/>
            <person name="Xiao X.J."/>
            <person name="Lin M."/>
            <person name="Wu X.Y."/>
            <person name="Wu W.L."/>
            <person name="Chen Y.Y."/>
            <person name="Chang S.B."/>
            <person name="Sakamoto S."/>
            <person name="Ohme-Takagi M."/>
            <person name="Yagi M."/>
            <person name="Zeng S.J."/>
            <person name="Shen C.Y."/>
            <person name="Yeh C.M."/>
            <person name="Luo Y.B."/>
            <person name="Tsai W.C."/>
            <person name="Van de Peer Y."/>
            <person name="Liu Z.J."/>
        </authorList>
    </citation>
    <scope>NUCLEOTIDE SEQUENCE [LARGE SCALE GENOMIC DNA]</scope>
    <source>
        <strain evidence="7">cv. Shenzhen</strain>
        <tissue evidence="6">Stem</tissue>
    </source>
</reference>
<dbReference type="Pfam" id="PF06203">
    <property type="entry name" value="CCT"/>
    <property type="match status" value="1"/>
</dbReference>
<dbReference type="InterPro" id="IPR045281">
    <property type="entry name" value="CONSTANS-like"/>
</dbReference>
<dbReference type="GO" id="GO:0005634">
    <property type="term" value="C:nucleus"/>
    <property type="evidence" value="ECO:0007669"/>
    <property type="project" value="UniProtKB-SubCell"/>
</dbReference>
<accession>A0A2I0A8Q0</accession>
<evidence type="ECO:0000259" key="5">
    <source>
        <dbReference type="PROSITE" id="PS51017"/>
    </source>
</evidence>
<keyword evidence="2 3" id="KW-0539">Nucleus</keyword>
<proteinExistence type="predicted"/>
<feature type="region of interest" description="Disordered" evidence="4">
    <location>
        <begin position="98"/>
        <end position="120"/>
    </location>
</feature>
<dbReference type="AlphaFoldDB" id="A0A2I0A8Q0"/>
<evidence type="ECO:0000256" key="4">
    <source>
        <dbReference type="SAM" id="MobiDB-lite"/>
    </source>
</evidence>
<dbReference type="PANTHER" id="PTHR31319">
    <property type="entry name" value="ZINC FINGER PROTEIN CONSTANS-LIKE 4"/>
    <property type="match status" value="1"/>
</dbReference>
<evidence type="ECO:0000256" key="3">
    <source>
        <dbReference type="PROSITE-ProRule" id="PRU00357"/>
    </source>
</evidence>
<keyword evidence="6" id="KW-0378">Hydrolase</keyword>
<feature type="domain" description="CCT" evidence="5">
    <location>
        <begin position="158"/>
        <end position="200"/>
    </location>
</feature>
<evidence type="ECO:0000256" key="2">
    <source>
        <dbReference type="ARBA" id="ARBA00023242"/>
    </source>
</evidence>
<dbReference type="EC" id="3.1.26.5" evidence="6"/>
<sequence>MFPSFHGGLSVASLGGSCSVFDSAAGSPPLPPPPFSSPSFLHCSSSSSSSDSFPFSFGITDPLDPLHFHPHAVRRSFSFDDLWAMNGSLHSTEVAATAASGSSSGVGSGKVGRYSAEERRERIERYRSKRNQRNFHKKITVRSLQTQNLAAVPLPFIPKKKKIWILTAHPAVGRLRRPQYACRKTLADNRPRVRGRFARNGEAEAETERPDFGGGAGGDWWSQMQAALLTADEELWASLQGVLAMDASSYLS</sequence>
<dbReference type="EMBL" id="KZ452012">
    <property type="protein sequence ID" value="PKA51914.1"/>
    <property type="molecule type" value="Genomic_DNA"/>
</dbReference>
<dbReference type="GO" id="GO:0009909">
    <property type="term" value="P:regulation of flower development"/>
    <property type="evidence" value="ECO:0007669"/>
    <property type="project" value="InterPro"/>
</dbReference>
<evidence type="ECO:0000313" key="6">
    <source>
        <dbReference type="EMBL" id="PKA51914.1"/>
    </source>
</evidence>
<protein>
    <submittedName>
        <fullName evidence="6">Ribonuclease P/MRP protein subunit RPP1</fullName>
        <ecNumber evidence="6">3.1.26.5</ecNumber>
    </submittedName>
</protein>
<name>A0A2I0A8Q0_9ASPA</name>